<feature type="transmembrane region" description="Helical" evidence="1">
    <location>
        <begin position="24"/>
        <end position="48"/>
    </location>
</feature>
<evidence type="ECO:0000313" key="3">
    <source>
        <dbReference type="Proteomes" id="UP000316659"/>
    </source>
</evidence>
<dbReference type="Proteomes" id="UP000316659">
    <property type="component" value="Unassembled WGS sequence"/>
</dbReference>
<dbReference type="AlphaFoldDB" id="A0A4Y4E8D7"/>
<organism evidence="2 3">
    <name type="scientific">Cellulosimicrobium cellulans</name>
    <name type="common">Arthrobacter luteus</name>
    <dbReference type="NCBI Taxonomy" id="1710"/>
    <lineage>
        <taxon>Bacteria</taxon>
        <taxon>Bacillati</taxon>
        <taxon>Actinomycetota</taxon>
        <taxon>Actinomycetes</taxon>
        <taxon>Micrococcales</taxon>
        <taxon>Promicromonosporaceae</taxon>
        <taxon>Cellulosimicrobium</taxon>
    </lineage>
</organism>
<evidence type="ECO:0000256" key="1">
    <source>
        <dbReference type="SAM" id="Phobius"/>
    </source>
</evidence>
<accession>A0A4Y4E8D7</accession>
<evidence type="ECO:0000313" key="2">
    <source>
        <dbReference type="EMBL" id="GED10891.1"/>
    </source>
</evidence>
<keyword evidence="1" id="KW-0472">Membrane</keyword>
<keyword evidence="1" id="KW-0812">Transmembrane</keyword>
<reference evidence="2 3" key="1">
    <citation type="submission" date="2019-06" db="EMBL/GenBank/DDBJ databases">
        <title>Whole genome shotgun sequence of Cellulosimicrobium cellulans NBRC 15516.</title>
        <authorList>
            <person name="Hosoyama A."/>
            <person name="Uohara A."/>
            <person name="Ohji S."/>
            <person name="Ichikawa N."/>
        </authorList>
    </citation>
    <scope>NUCLEOTIDE SEQUENCE [LARGE SCALE GENOMIC DNA]</scope>
    <source>
        <strain evidence="2 3">NBRC 15516</strain>
    </source>
</reference>
<dbReference type="EMBL" id="BJNZ01000020">
    <property type="protein sequence ID" value="GED10891.1"/>
    <property type="molecule type" value="Genomic_DNA"/>
</dbReference>
<gene>
    <name evidence="2" type="ORF">CCE02nite_28900</name>
</gene>
<keyword evidence="1" id="KW-1133">Transmembrane helix</keyword>
<proteinExistence type="predicted"/>
<sequence length="148" mass="16494">MLIGRHGVAPVAARASTRILDLMVWMFVWLGLTLGVAAVVFLFASVVARSEAQSSAAQGDRSGDQGMRAFWRDFRSGLRRRRRRGSLDAHHVGTVRMPRPVDTSIDDFFTATEVTSNAYVDAEELTDVLHRARERVRPLHPGERPPQA</sequence>
<name>A0A4Y4E8D7_CELCE</name>
<comment type="caution">
    <text evidence="2">The sequence shown here is derived from an EMBL/GenBank/DDBJ whole genome shotgun (WGS) entry which is preliminary data.</text>
</comment>
<protein>
    <submittedName>
        <fullName evidence="2">Uncharacterized protein</fullName>
    </submittedName>
</protein>